<feature type="region of interest" description="Disordered" evidence="1">
    <location>
        <begin position="1"/>
        <end position="103"/>
    </location>
</feature>
<evidence type="ECO:0000256" key="1">
    <source>
        <dbReference type="SAM" id="MobiDB-lite"/>
    </source>
</evidence>
<feature type="compositionally biased region" description="Basic and acidic residues" evidence="1">
    <location>
        <begin position="1"/>
        <end position="10"/>
    </location>
</feature>
<keyword evidence="2" id="KW-0812">Transmembrane</keyword>
<evidence type="ECO:0000256" key="2">
    <source>
        <dbReference type="SAM" id="Phobius"/>
    </source>
</evidence>
<dbReference type="RefSeq" id="WP_275032747.1">
    <property type="nucleotide sequence ID" value="NZ_CP118615.1"/>
</dbReference>
<feature type="transmembrane region" description="Helical" evidence="2">
    <location>
        <begin position="208"/>
        <end position="227"/>
    </location>
</feature>
<feature type="compositionally biased region" description="Low complexity" evidence="1">
    <location>
        <begin position="69"/>
        <end position="90"/>
    </location>
</feature>
<accession>A0ABY7ZT51</accession>
<reference evidence="3 4" key="1">
    <citation type="submission" date="2023-02" db="EMBL/GenBank/DDBJ databases">
        <authorList>
            <person name="Mo P."/>
        </authorList>
    </citation>
    <scope>NUCLEOTIDE SEQUENCE [LARGE SCALE GENOMIC DNA]</scope>
    <source>
        <strain evidence="3 4">HUAS 3</strain>
    </source>
</reference>
<organism evidence="3 4">
    <name type="scientific">Micromonospora cathayae</name>
    <dbReference type="NCBI Taxonomy" id="3028804"/>
    <lineage>
        <taxon>Bacteria</taxon>
        <taxon>Bacillati</taxon>
        <taxon>Actinomycetota</taxon>
        <taxon>Actinomycetes</taxon>
        <taxon>Micromonosporales</taxon>
        <taxon>Micromonosporaceae</taxon>
        <taxon>Micromonospora</taxon>
    </lineage>
</organism>
<keyword evidence="2" id="KW-0472">Membrane</keyword>
<feature type="transmembrane region" description="Helical" evidence="2">
    <location>
        <begin position="175"/>
        <end position="196"/>
    </location>
</feature>
<evidence type="ECO:0000313" key="3">
    <source>
        <dbReference type="EMBL" id="WDZ85981.1"/>
    </source>
</evidence>
<name>A0ABY7ZT51_9ACTN</name>
<evidence type="ECO:0008006" key="5">
    <source>
        <dbReference type="Google" id="ProtNLM"/>
    </source>
</evidence>
<dbReference type="EMBL" id="CP118615">
    <property type="protein sequence ID" value="WDZ85981.1"/>
    <property type="molecule type" value="Genomic_DNA"/>
</dbReference>
<keyword evidence="4" id="KW-1185">Reference proteome</keyword>
<gene>
    <name evidence="3" type="ORF">PVK37_06025</name>
</gene>
<feature type="transmembrane region" description="Helical" evidence="2">
    <location>
        <begin position="126"/>
        <end position="145"/>
    </location>
</feature>
<sequence>MPRPWDDSGRWDGGAEPAGWPWPERDEGFWSGTRLAGDDPRWMETPSSAPRSPAVAGWSASPAVPRQRSVAAEAVAPAESSAVSGGPASVSRRRPAPVSTVSAGRRARRIEEDLLDPDPVGTVRPLVYTVACYVLPAVALFVWLLTLSGQAPAGCVTDLTGGGCDSPRAHAIGSFVAGGPRFGLALVTSLVVAMLLRQVGTTWRAASTALASAVVGGGLSTVLISVVTGEPIG</sequence>
<evidence type="ECO:0000313" key="4">
    <source>
        <dbReference type="Proteomes" id="UP001219605"/>
    </source>
</evidence>
<protein>
    <recommendedName>
        <fullName evidence="5">Integral membrane protein</fullName>
    </recommendedName>
</protein>
<keyword evidence="2" id="KW-1133">Transmembrane helix</keyword>
<proteinExistence type="predicted"/>
<dbReference type="Proteomes" id="UP001219605">
    <property type="component" value="Chromosome"/>
</dbReference>